<dbReference type="Gene3D" id="3.20.20.20">
    <property type="entry name" value="Dihydropteroate synthase-like"/>
    <property type="match status" value="1"/>
</dbReference>
<feature type="domain" description="Pterin-binding" evidence="13">
    <location>
        <begin position="19"/>
        <end position="266"/>
    </location>
</feature>
<dbReference type="OrthoDB" id="9811744at2"/>
<dbReference type="PROSITE" id="PS50972">
    <property type="entry name" value="PTERIN_BINDING"/>
    <property type="match status" value="1"/>
</dbReference>
<dbReference type="NCBIfam" id="TIGR01496">
    <property type="entry name" value="DHPS"/>
    <property type="match status" value="1"/>
</dbReference>
<gene>
    <name evidence="14" type="primary">folP</name>
    <name evidence="14" type="ORF">FJU08_17760</name>
</gene>
<dbReference type="GO" id="GO:0004156">
    <property type="term" value="F:dihydropteroate synthase activity"/>
    <property type="evidence" value="ECO:0007669"/>
    <property type="project" value="UniProtKB-EC"/>
</dbReference>
<comment type="similarity">
    <text evidence="4 12">Belongs to the DHPS family.</text>
</comment>
<comment type="cofactor">
    <cofactor evidence="2 12">
        <name>Mg(2+)</name>
        <dbReference type="ChEBI" id="CHEBI:18420"/>
    </cofactor>
</comment>
<dbReference type="AlphaFoldDB" id="A0A506U6J0"/>
<dbReference type="FunFam" id="3.20.20.20:FF:000006">
    <property type="entry name" value="Dihydropteroate synthase"/>
    <property type="match status" value="1"/>
</dbReference>
<comment type="caution">
    <text evidence="14">The sequence shown here is derived from an EMBL/GenBank/DDBJ whole genome shotgun (WGS) entry which is preliminary data.</text>
</comment>
<protein>
    <recommendedName>
        <fullName evidence="6 12">Dihydropteroate synthase</fullName>
        <shortName evidence="12">DHPS</shortName>
        <ecNumber evidence="5 12">2.5.1.15</ecNumber>
    </recommendedName>
    <alternativeName>
        <fullName evidence="11 12">Dihydropteroate pyrophosphorylase</fullName>
    </alternativeName>
</protein>
<evidence type="ECO:0000256" key="2">
    <source>
        <dbReference type="ARBA" id="ARBA00001946"/>
    </source>
</evidence>
<accession>A0A506U6J0</accession>
<proteinExistence type="inferred from homology"/>
<dbReference type="GO" id="GO:0046656">
    <property type="term" value="P:folic acid biosynthetic process"/>
    <property type="evidence" value="ECO:0007669"/>
    <property type="project" value="UniProtKB-KW"/>
</dbReference>
<keyword evidence="10 12" id="KW-0289">Folate biosynthesis</keyword>
<evidence type="ECO:0000256" key="5">
    <source>
        <dbReference type="ARBA" id="ARBA00012458"/>
    </source>
</evidence>
<comment type="function">
    <text evidence="12">Catalyzes the condensation of para-aminobenzoate (pABA) with 6-hydroxymethyl-7,8-dihydropterin diphosphate (DHPt-PP) to form 7,8-dihydropteroate (H2Pte), the immediate precursor of folate derivatives.</text>
</comment>
<dbReference type="RefSeq" id="WP_141150387.1">
    <property type="nucleotide sequence ID" value="NZ_VHLG01000013.1"/>
</dbReference>
<comment type="pathway">
    <text evidence="3 12">Cofactor biosynthesis; tetrahydrofolate biosynthesis; 7,8-dihydrofolate from 2-amino-4-hydroxy-6-hydroxymethyl-7,8-dihydropteridine diphosphate and 4-aminobenzoate: step 1/2.</text>
</comment>
<dbReference type="CDD" id="cd00739">
    <property type="entry name" value="DHPS"/>
    <property type="match status" value="1"/>
</dbReference>
<keyword evidence="15" id="KW-1185">Reference proteome</keyword>
<dbReference type="PROSITE" id="PS00793">
    <property type="entry name" value="DHPS_2"/>
    <property type="match status" value="1"/>
</dbReference>
<evidence type="ECO:0000256" key="7">
    <source>
        <dbReference type="ARBA" id="ARBA00022679"/>
    </source>
</evidence>
<evidence type="ECO:0000256" key="3">
    <source>
        <dbReference type="ARBA" id="ARBA00004763"/>
    </source>
</evidence>
<dbReference type="GO" id="GO:0046654">
    <property type="term" value="P:tetrahydrofolate biosynthetic process"/>
    <property type="evidence" value="ECO:0007669"/>
    <property type="project" value="UniProtKB-UniPathway"/>
</dbReference>
<dbReference type="EC" id="2.5.1.15" evidence="5 12"/>
<evidence type="ECO:0000256" key="10">
    <source>
        <dbReference type="ARBA" id="ARBA00022909"/>
    </source>
</evidence>
<dbReference type="SUPFAM" id="SSF51717">
    <property type="entry name" value="Dihydropteroate synthetase-like"/>
    <property type="match status" value="1"/>
</dbReference>
<dbReference type="EMBL" id="VHLG01000013">
    <property type="protein sequence ID" value="TPW28229.1"/>
    <property type="molecule type" value="Genomic_DNA"/>
</dbReference>
<dbReference type="InterPro" id="IPR006390">
    <property type="entry name" value="DHP_synth_dom"/>
</dbReference>
<dbReference type="InterPro" id="IPR045031">
    <property type="entry name" value="DHP_synth-like"/>
</dbReference>
<evidence type="ECO:0000313" key="15">
    <source>
        <dbReference type="Proteomes" id="UP000318801"/>
    </source>
</evidence>
<dbReference type="PROSITE" id="PS00792">
    <property type="entry name" value="DHPS_1"/>
    <property type="match status" value="1"/>
</dbReference>
<evidence type="ECO:0000256" key="1">
    <source>
        <dbReference type="ARBA" id="ARBA00000012"/>
    </source>
</evidence>
<evidence type="ECO:0000256" key="8">
    <source>
        <dbReference type="ARBA" id="ARBA00022723"/>
    </source>
</evidence>
<comment type="catalytic activity">
    <reaction evidence="1">
        <text>(7,8-dihydropterin-6-yl)methyl diphosphate + 4-aminobenzoate = 7,8-dihydropteroate + diphosphate</text>
        <dbReference type="Rhea" id="RHEA:19949"/>
        <dbReference type="ChEBI" id="CHEBI:17836"/>
        <dbReference type="ChEBI" id="CHEBI:17839"/>
        <dbReference type="ChEBI" id="CHEBI:33019"/>
        <dbReference type="ChEBI" id="CHEBI:72950"/>
        <dbReference type="EC" id="2.5.1.15"/>
    </reaction>
</comment>
<keyword evidence="8 12" id="KW-0479">Metal-binding</keyword>
<keyword evidence="7 12" id="KW-0808">Transferase</keyword>
<sequence>MTDRLIKRDRFLDAVKAGPVVMGILNITPDSFSDGGCFNALDDAVARAAAIASAGAAVVDVGAESTRPGASPVSLEDELARLEPVLGAICAASPVAISVDTYKADVARRSAELGAAIINDIWGLQGDPAMAEVAAASQCAVIVMHNRHDIDADRDIIDDILRFFEQSLTIARKAGIAEHHVILDPGIGFAKTPEQNYAVLARLERLKCFDRPILLGLSRKRMIGEATGRPTDQRMAGTLAANMLGLCGGANIIRVHDVAEHVDAVRIFSRTASAR</sequence>
<dbReference type="InterPro" id="IPR000489">
    <property type="entry name" value="Pterin-binding_dom"/>
</dbReference>
<evidence type="ECO:0000259" key="13">
    <source>
        <dbReference type="PROSITE" id="PS50972"/>
    </source>
</evidence>
<evidence type="ECO:0000313" key="14">
    <source>
        <dbReference type="EMBL" id="TPW28229.1"/>
    </source>
</evidence>
<dbReference type="GO" id="GO:0046872">
    <property type="term" value="F:metal ion binding"/>
    <property type="evidence" value="ECO:0007669"/>
    <property type="project" value="UniProtKB-KW"/>
</dbReference>
<evidence type="ECO:0000256" key="11">
    <source>
        <dbReference type="ARBA" id="ARBA00030193"/>
    </source>
</evidence>
<dbReference type="UniPathway" id="UPA00077">
    <property type="reaction ID" value="UER00156"/>
</dbReference>
<dbReference type="PANTHER" id="PTHR20941">
    <property type="entry name" value="FOLATE SYNTHESIS PROTEINS"/>
    <property type="match status" value="1"/>
</dbReference>
<dbReference type="InterPro" id="IPR011005">
    <property type="entry name" value="Dihydropteroate_synth-like_sf"/>
</dbReference>
<organism evidence="14 15">
    <name type="scientific">Martelella alba</name>
    <dbReference type="NCBI Taxonomy" id="2590451"/>
    <lineage>
        <taxon>Bacteria</taxon>
        <taxon>Pseudomonadati</taxon>
        <taxon>Pseudomonadota</taxon>
        <taxon>Alphaproteobacteria</taxon>
        <taxon>Hyphomicrobiales</taxon>
        <taxon>Aurantimonadaceae</taxon>
        <taxon>Martelella</taxon>
    </lineage>
</organism>
<evidence type="ECO:0000256" key="12">
    <source>
        <dbReference type="RuleBase" id="RU361205"/>
    </source>
</evidence>
<keyword evidence="9 12" id="KW-0460">Magnesium</keyword>
<name>A0A506U6J0_9HYPH</name>
<evidence type="ECO:0000256" key="6">
    <source>
        <dbReference type="ARBA" id="ARBA00016919"/>
    </source>
</evidence>
<dbReference type="Pfam" id="PF00809">
    <property type="entry name" value="Pterin_bind"/>
    <property type="match status" value="1"/>
</dbReference>
<reference evidence="14 15" key="1">
    <citation type="submission" date="2019-06" db="EMBL/GenBank/DDBJ databases">
        <authorList>
            <person name="Li M."/>
        </authorList>
    </citation>
    <scope>NUCLEOTIDE SEQUENCE [LARGE SCALE GENOMIC DNA]</scope>
    <source>
        <strain evidence="14 15">BGMRC2036</strain>
    </source>
</reference>
<evidence type="ECO:0000256" key="9">
    <source>
        <dbReference type="ARBA" id="ARBA00022842"/>
    </source>
</evidence>
<dbReference type="GO" id="GO:0005829">
    <property type="term" value="C:cytosol"/>
    <property type="evidence" value="ECO:0007669"/>
    <property type="project" value="TreeGrafter"/>
</dbReference>
<dbReference type="PANTHER" id="PTHR20941:SF1">
    <property type="entry name" value="FOLIC ACID SYNTHESIS PROTEIN FOL1"/>
    <property type="match status" value="1"/>
</dbReference>
<dbReference type="Proteomes" id="UP000318801">
    <property type="component" value="Unassembled WGS sequence"/>
</dbReference>
<evidence type="ECO:0000256" key="4">
    <source>
        <dbReference type="ARBA" id="ARBA00009503"/>
    </source>
</evidence>